<dbReference type="EMBL" id="CADCTW010000089">
    <property type="protein sequence ID" value="CAA9317834.1"/>
    <property type="molecule type" value="Genomic_DNA"/>
</dbReference>
<sequence length="60" mass="6261">MTDLKEGHQQGGGVTTGHTPKGTHDDKPHTPSTSGTNRDADSTGESKNQGHSHPRRSGAD</sequence>
<protein>
    <submittedName>
        <fullName evidence="2">Uncharacterized protein</fullName>
    </submittedName>
</protein>
<organism evidence="2">
    <name type="scientific">uncultured Gemmatimonadota bacterium</name>
    <dbReference type="NCBI Taxonomy" id="203437"/>
    <lineage>
        <taxon>Bacteria</taxon>
        <taxon>Pseudomonadati</taxon>
        <taxon>Gemmatimonadota</taxon>
        <taxon>environmental samples</taxon>
    </lineage>
</organism>
<reference evidence="2" key="1">
    <citation type="submission" date="2020-02" db="EMBL/GenBank/DDBJ databases">
        <authorList>
            <person name="Meier V. D."/>
        </authorList>
    </citation>
    <scope>NUCLEOTIDE SEQUENCE</scope>
    <source>
        <strain evidence="2">AVDCRST_MAG68</strain>
    </source>
</reference>
<name>A0A6J4KX85_9BACT</name>
<dbReference type="AlphaFoldDB" id="A0A6J4KX85"/>
<accession>A0A6J4KX85</accession>
<proteinExistence type="predicted"/>
<feature type="compositionally biased region" description="Polar residues" evidence="1">
    <location>
        <begin position="30"/>
        <end position="49"/>
    </location>
</feature>
<evidence type="ECO:0000256" key="1">
    <source>
        <dbReference type="SAM" id="MobiDB-lite"/>
    </source>
</evidence>
<feature type="compositionally biased region" description="Basic residues" evidence="1">
    <location>
        <begin position="50"/>
        <end position="60"/>
    </location>
</feature>
<evidence type="ECO:0000313" key="2">
    <source>
        <dbReference type="EMBL" id="CAA9317834.1"/>
    </source>
</evidence>
<gene>
    <name evidence="2" type="ORF">AVDCRST_MAG68-2760</name>
</gene>
<feature type="region of interest" description="Disordered" evidence="1">
    <location>
        <begin position="1"/>
        <end position="60"/>
    </location>
</feature>